<keyword evidence="1" id="KW-1133">Transmembrane helix</keyword>
<feature type="transmembrane region" description="Helical" evidence="1">
    <location>
        <begin position="12"/>
        <end position="31"/>
    </location>
</feature>
<organism evidence="2">
    <name type="scientific">Sulfolobus islandicus filamentous virus 2</name>
    <dbReference type="NCBI Taxonomy" id="1902331"/>
    <lineage>
        <taxon>Viruses</taxon>
        <taxon>Adnaviria</taxon>
        <taxon>Zilligvirae</taxon>
        <taxon>Taleaviricota</taxon>
        <taxon>Tokiviricetes</taxon>
        <taxon>Ligamenvirales</taxon>
        <taxon>Lipothrixviridae</taxon>
        <taxon>Betalipothrixvirus</taxon>
        <taxon>Betalipothrixvirus hveragerdiense</taxon>
        <taxon>Sulfolobus islandicus filamentous virus</taxon>
    </lineage>
</organism>
<evidence type="ECO:0000313" key="2">
    <source>
        <dbReference type="EMBL" id="AOS58394.1"/>
    </source>
</evidence>
<accession>A0A1D8BJA0</accession>
<sequence>MSFQITGSMLFPIIYIISSLFYIVSMIYTIMRIKHITTIAKKEEIRKEIIEYMRSEEVTNIIIRALNESDINKKINAIVLVLCTDVPELKRSKLCGGEI</sequence>
<gene>
    <name evidence="2" type="primary">SIFV2_gp39</name>
</gene>
<reference evidence="2" key="1">
    <citation type="journal article" date="2014" name="Mol. Microbiol.">
        <title>Inter-viral conflicts that exploit host CRISPR immune systems of Sulfolobus.</title>
        <authorList>
            <person name="Erdmann S."/>
            <person name="Le Moine Bauer S."/>
            <person name="Garrett R.A."/>
        </authorList>
    </citation>
    <scope>NUCLEOTIDE SEQUENCE [LARGE SCALE GENOMIC DNA]</scope>
</reference>
<keyword evidence="1" id="KW-0812">Transmembrane</keyword>
<evidence type="ECO:0000256" key="1">
    <source>
        <dbReference type="SAM" id="Phobius"/>
    </source>
</evidence>
<protein>
    <submittedName>
        <fullName evidence="2">Conserved lipothrixviral protein</fullName>
    </submittedName>
</protein>
<dbReference type="Proteomes" id="UP000223173">
    <property type="component" value="Segment"/>
</dbReference>
<proteinExistence type="predicted"/>
<dbReference type="EMBL" id="KX467643">
    <property type="protein sequence ID" value="AOS58394.1"/>
    <property type="molecule type" value="Genomic_DNA"/>
</dbReference>
<keyword evidence="1" id="KW-0472">Membrane</keyword>
<name>A0A1D8BJA0_SIFV</name>
<reference evidence="2" key="2">
    <citation type="submission" date="2016-06" db="EMBL/GenBank/DDBJ databases">
        <authorList>
            <person name="Kjaerup R.B."/>
            <person name="Dalgaard T.S."/>
            <person name="Juul-Madsen H.R."/>
        </authorList>
    </citation>
    <scope>NUCLEOTIDE SEQUENCE</scope>
</reference>